<dbReference type="InterPro" id="IPR024968">
    <property type="entry name" value="SlpA_C_lactobacillus"/>
</dbReference>
<dbReference type="Pfam" id="PF03217">
    <property type="entry name" value="SlpA"/>
    <property type="match status" value="1"/>
</dbReference>
<feature type="chain" id="PRO_5046581837" description="S-layer protein C-terminal domain-containing protein" evidence="1">
    <location>
        <begin position="29"/>
        <end position="382"/>
    </location>
</feature>
<sequence length="382" mass="42894">MNLHKKLLTITSTLAFILPITVSNKIYAADSVVTKTLMHNSAVYNKSGEATGEAYAAYQNIEFYSKPVKIKGQQYYRISYENNYIKLSNIDGVKRKVTANSYVYASSVKRANKRLIRKGSTITTYGGSYKFKNGKRYYRIGGPKKQYVKVANLSKSADEVAVPAKEEVATATVTSKLASIYTGTGKNGQELKVVKKKLKVGSKFTVDRFSNTPFSNWFPSTQYGDAPMYRIKGTNNWLHYADVKVNKELELHSFDLEHSSRIKFIKDTDIYNADGTMQDHQGQKIAKQGGSLKVDKLVYLWVPSEQKAELFYHPVAQRMYATSKGSSDIIELHNGYVKASDVKFNMGLKLIPGNTPQEAKVAYDKLIISKKANQQSVITEDK</sequence>
<gene>
    <name evidence="3" type="ORF">J2Z60_002128</name>
</gene>
<accession>A0ABS4MHW6</accession>
<evidence type="ECO:0000313" key="4">
    <source>
        <dbReference type="Proteomes" id="UP001519292"/>
    </source>
</evidence>
<feature type="signal peptide" evidence="1">
    <location>
        <begin position="1"/>
        <end position="28"/>
    </location>
</feature>
<proteinExistence type="predicted"/>
<evidence type="ECO:0000256" key="1">
    <source>
        <dbReference type="SAM" id="SignalP"/>
    </source>
</evidence>
<evidence type="ECO:0000259" key="2">
    <source>
        <dbReference type="Pfam" id="PF03217"/>
    </source>
</evidence>
<name>A0ABS4MHW6_9LACO</name>
<dbReference type="Proteomes" id="UP001519292">
    <property type="component" value="Unassembled WGS sequence"/>
</dbReference>
<dbReference type="EMBL" id="JAGGLU010000020">
    <property type="protein sequence ID" value="MBP2058937.1"/>
    <property type="molecule type" value="Genomic_DNA"/>
</dbReference>
<organism evidence="3 4">
    <name type="scientific">Lactobacillus colini</name>
    <dbReference type="NCBI Taxonomy" id="1819254"/>
    <lineage>
        <taxon>Bacteria</taxon>
        <taxon>Bacillati</taxon>
        <taxon>Bacillota</taxon>
        <taxon>Bacilli</taxon>
        <taxon>Lactobacillales</taxon>
        <taxon>Lactobacillaceae</taxon>
        <taxon>Lactobacillus</taxon>
    </lineage>
</organism>
<dbReference type="InterPro" id="IPR004903">
    <property type="entry name" value="S-layer_prot"/>
</dbReference>
<keyword evidence="4" id="KW-1185">Reference proteome</keyword>
<protein>
    <recommendedName>
        <fullName evidence="2">S-layer protein C-terminal domain-containing protein</fullName>
    </recommendedName>
</protein>
<feature type="domain" description="S-layer protein C-terminal" evidence="2">
    <location>
        <begin position="88"/>
        <end position="151"/>
    </location>
</feature>
<evidence type="ECO:0000313" key="3">
    <source>
        <dbReference type="EMBL" id="MBP2058937.1"/>
    </source>
</evidence>
<dbReference type="PRINTS" id="PR01729">
    <property type="entry name" value="SURFACELAYER"/>
</dbReference>
<comment type="caution">
    <text evidence="3">The sequence shown here is derived from an EMBL/GenBank/DDBJ whole genome shotgun (WGS) entry which is preliminary data.</text>
</comment>
<dbReference type="RefSeq" id="WP_209687649.1">
    <property type="nucleotide sequence ID" value="NZ_JAGGLU010000020.1"/>
</dbReference>
<reference evidence="3 4" key="1">
    <citation type="submission" date="2021-03" db="EMBL/GenBank/DDBJ databases">
        <title>Genomic Encyclopedia of Type Strains, Phase IV (KMG-IV): sequencing the most valuable type-strain genomes for metagenomic binning, comparative biology and taxonomic classification.</title>
        <authorList>
            <person name="Goeker M."/>
        </authorList>
    </citation>
    <scope>NUCLEOTIDE SEQUENCE [LARGE SCALE GENOMIC DNA]</scope>
    <source>
        <strain evidence="3 4">DSM 101872</strain>
    </source>
</reference>
<keyword evidence="1" id="KW-0732">Signal</keyword>